<reference evidence="2" key="1">
    <citation type="journal article" date="2020" name="Nature">
        <title>Giant virus diversity and host interactions through global metagenomics.</title>
        <authorList>
            <person name="Schulz F."/>
            <person name="Roux S."/>
            <person name="Paez-Espino D."/>
            <person name="Jungbluth S."/>
            <person name="Walsh D.A."/>
            <person name="Denef V.J."/>
            <person name="McMahon K.D."/>
            <person name="Konstantinidis K.T."/>
            <person name="Eloe-Fadrosh E.A."/>
            <person name="Kyrpides N.C."/>
            <person name="Woyke T."/>
        </authorList>
    </citation>
    <scope>NUCLEOTIDE SEQUENCE</scope>
    <source>
        <strain evidence="2">GVMAG-S-1016713-123</strain>
    </source>
</reference>
<sequence length="80" mass="9120">MTFCKYKNALGAPNKGVHAYRLFNIAIVDVLLTILLAYILSIVLKISFILTLVMSFTAGILLHRLFCVDTTIDKWLRKYV</sequence>
<name>A0A6C0LW48_9ZZZZ</name>
<evidence type="ECO:0000256" key="1">
    <source>
        <dbReference type="SAM" id="Phobius"/>
    </source>
</evidence>
<dbReference type="AlphaFoldDB" id="A0A6C0LW48"/>
<dbReference type="EMBL" id="MN740568">
    <property type="protein sequence ID" value="QHU34255.1"/>
    <property type="molecule type" value="Genomic_DNA"/>
</dbReference>
<keyword evidence="1" id="KW-0812">Transmembrane</keyword>
<feature type="transmembrane region" description="Helical" evidence="1">
    <location>
        <begin position="46"/>
        <end position="67"/>
    </location>
</feature>
<accession>A0A6C0LW48</accession>
<evidence type="ECO:0000313" key="2">
    <source>
        <dbReference type="EMBL" id="QHU34255.1"/>
    </source>
</evidence>
<organism evidence="2">
    <name type="scientific">viral metagenome</name>
    <dbReference type="NCBI Taxonomy" id="1070528"/>
    <lineage>
        <taxon>unclassified sequences</taxon>
        <taxon>metagenomes</taxon>
        <taxon>organismal metagenomes</taxon>
    </lineage>
</organism>
<feature type="transmembrane region" description="Helical" evidence="1">
    <location>
        <begin position="21"/>
        <end position="40"/>
    </location>
</feature>
<proteinExistence type="predicted"/>
<protein>
    <submittedName>
        <fullName evidence="2">Uncharacterized protein</fullName>
    </submittedName>
</protein>
<keyword evidence="1" id="KW-1133">Transmembrane helix</keyword>
<keyword evidence="1" id="KW-0472">Membrane</keyword>